<dbReference type="Proteomes" id="UP000594638">
    <property type="component" value="Unassembled WGS sequence"/>
</dbReference>
<dbReference type="EMBL" id="CACTIH010002331">
    <property type="protein sequence ID" value="CAA2975978.1"/>
    <property type="molecule type" value="Genomic_DNA"/>
</dbReference>
<dbReference type="Gramene" id="OE9A077512T1">
    <property type="protein sequence ID" value="OE9A077512C1"/>
    <property type="gene ID" value="OE9A077512"/>
</dbReference>
<proteinExistence type="predicted"/>
<name>A0A8S0R9X6_OLEEU</name>
<evidence type="ECO:0000256" key="1">
    <source>
        <dbReference type="SAM" id="MobiDB-lite"/>
    </source>
</evidence>
<sequence>MTKLVTKRRAKAKPQRDVNARGRPLCVRAKVSSGRARPPIGGPKTNANPRSTRAGSNSGASTDARTRADSGTTTGRVHPSPGRAEPSGARQTKWRLFDVAARTRSRRDGQRRRRRRQRLKASGEERTGRTRQGRGEASAPVCTRASGSSSSSGGWGGNSRRARRAVMISRWTASA</sequence>
<organism evidence="2 3">
    <name type="scientific">Olea europaea subsp. europaea</name>
    <dbReference type="NCBI Taxonomy" id="158383"/>
    <lineage>
        <taxon>Eukaryota</taxon>
        <taxon>Viridiplantae</taxon>
        <taxon>Streptophyta</taxon>
        <taxon>Embryophyta</taxon>
        <taxon>Tracheophyta</taxon>
        <taxon>Spermatophyta</taxon>
        <taxon>Magnoliopsida</taxon>
        <taxon>eudicotyledons</taxon>
        <taxon>Gunneridae</taxon>
        <taxon>Pentapetalae</taxon>
        <taxon>asterids</taxon>
        <taxon>lamiids</taxon>
        <taxon>Lamiales</taxon>
        <taxon>Oleaceae</taxon>
        <taxon>Oleeae</taxon>
        <taxon>Olea</taxon>
    </lineage>
</organism>
<comment type="caution">
    <text evidence="2">The sequence shown here is derived from an EMBL/GenBank/DDBJ whole genome shotgun (WGS) entry which is preliminary data.</text>
</comment>
<feature type="region of interest" description="Disordered" evidence="1">
    <location>
        <begin position="1"/>
        <end position="175"/>
    </location>
</feature>
<evidence type="ECO:0000313" key="2">
    <source>
        <dbReference type="EMBL" id="CAA2975978.1"/>
    </source>
</evidence>
<evidence type="ECO:0000313" key="3">
    <source>
        <dbReference type="Proteomes" id="UP000594638"/>
    </source>
</evidence>
<feature type="compositionally biased region" description="Basic residues" evidence="1">
    <location>
        <begin position="103"/>
        <end position="119"/>
    </location>
</feature>
<feature type="compositionally biased region" description="Polar residues" evidence="1">
    <location>
        <begin position="45"/>
        <end position="75"/>
    </location>
</feature>
<protein>
    <submittedName>
        <fullName evidence="2">Uncharacterized protein</fullName>
    </submittedName>
</protein>
<gene>
    <name evidence="2" type="ORF">OLEA9_A077512</name>
</gene>
<feature type="compositionally biased region" description="Basic residues" evidence="1">
    <location>
        <begin position="1"/>
        <end position="13"/>
    </location>
</feature>
<accession>A0A8S0R9X6</accession>
<dbReference type="AlphaFoldDB" id="A0A8S0R9X6"/>
<keyword evidence="3" id="KW-1185">Reference proteome</keyword>
<reference evidence="2 3" key="1">
    <citation type="submission" date="2019-12" db="EMBL/GenBank/DDBJ databases">
        <authorList>
            <person name="Alioto T."/>
            <person name="Alioto T."/>
            <person name="Gomez Garrido J."/>
        </authorList>
    </citation>
    <scope>NUCLEOTIDE SEQUENCE [LARGE SCALE GENOMIC DNA]</scope>
</reference>